<evidence type="ECO:0000256" key="5">
    <source>
        <dbReference type="ARBA" id="ARBA00022982"/>
    </source>
</evidence>
<dbReference type="GO" id="GO:0016020">
    <property type="term" value="C:membrane"/>
    <property type="evidence" value="ECO:0007669"/>
    <property type="project" value="InterPro"/>
</dbReference>
<evidence type="ECO:0000256" key="1">
    <source>
        <dbReference type="ARBA" id="ARBA00022448"/>
    </source>
</evidence>
<dbReference type="RefSeq" id="WP_123608554.1">
    <property type="nucleotide sequence ID" value="NZ_RJVG01000003.1"/>
</dbReference>
<evidence type="ECO:0000256" key="6">
    <source>
        <dbReference type="ARBA" id="ARBA00023004"/>
    </source>
</evidence>
<evidence type="ECO:0000256" key="2">
    <source>
        <dbReference type="ARBA" id="ARBA00022485"/>
    </source>
</evidence>
<keyword evidence="2" id="KW-0004">4Fe-4S</keyword>
<protein>
    <submittedName>
        <fullName evidence="9">Na+-translocating ferredoxin:NAD+ oxidoreductase RnfC subunit</fullName>
    </submittedName>
</protein>
<dbReference type="InterPro" id="IPR019554">
    <property type="entry name" value="Soluble_ligand-bd"/>
</dbReference>
<dbReference type="InterPro" id="IPR017896">
    <property type="entry name" value="4Fe4S_Fe-S-bd"/>
</dbReference>
<gene>
    <name evidence="9" type="ORF">EDD66_10324</name>
</gene>
<dbReference type="InterPro" id="IPR026902">
    <property type="entry name" value="RnfC_N"/>
</dbReference>
<dbReference type="InterPro" id="IPR011538">
    <property type="entry name" value="Nuo51_FMN-bd"/>
</dbReference>
<dbReference type="SUPFAM" id="SSF51230">
    <property type="entry name" value="Single hybrid motif"/>
    <property type="match status" value="1"/>
</dbReference>
<proteinExistence type="predicted"/>
<dbReference type="Gene3D" id="3.40.50.11540">
    <property type="entry name" value="NADH-ubiquinone oxidoreductase 51kDa subunit"/>
    <property type="match status" value="1"/>
</dbReference>
<dbReference type="Pfam" id="PF01512">
    <property type="entry name" value="Complex1_51K"/>
    <property type="match status" value="1"/>
</dbReference>
<keyword evidence="6" id="KW-0408">Iron</keyword>
<dbReference type="SUPFAM" id="SSF142984">
    <property type="entry name" value="Nqo1 middle domain-like"/>
    <property type="match status" value="1"/>
</dbReference>
<keyword evidence="10" id="KW-1185">Reference proteome</keyword>
<reference evidence="9 10" key="1">
    <citation type="submission" date="2018-11" db="EMBL/GenBank/DDBJ databases">
        <title>Genomic Encyclopedia of Type Strains, Phase IV (KMG-IV): sequencing the most valuable type-strain genomes for metagenomic binning, comparative biology and taxonomic classification.</title>
        <authorList>
            <person name="Goeker M."/>
        </authorList>
    </citation>
    <scope>NUCLEOTIDE SEQUENCE [LARGE SCALE GENOMIC DNA]</scope>
    <source>
        <strain evidence="9 10">DSM 26537</strain>
    </source>
</reference>
<dbReference type="Pfam" id="PF13375">
    <property type="entry name" value="RnfC_N"/>
    <property type="match status" value="1"/>
</dbReference>
<dbReference type="PANTHER" id="PTHR43034">
    <property type="entry name" value="ION-TRANSLOCATING OXIDOREDUCTASE COMPLEX SUBUNIT C"/>
    <property type="match status" value="1"/>
</dbReference>
<dbReference type="SUPFAM" id="SSF46548">
    <property type="entry name" value="alpha-helical ferredoxin"/>
    <property type="match status" value="1"/>
</dbReference>
<dbReference type="PANTHER" id="PTHR43034:SF2">
    <property type="entry name" value="ION-TRANSLOCATING OXIDOREDUCTASE COMPLEX SUBUNIT C"/>
    <property type="match status" value="1"/>
</dbReference>
<dbReference type="OrthoDB" id="9767754at2"/>
<dbReference type="Pfam" id="PF13534">
    <property type="entry name" value="Fer4_17"/>
    <property type="match status" value="1"/>
</dbReference>
<dbReference type="Proteomes" id="UP000273083">
    <property type="component" value="Unassembled WGS sequence"/>
</dbReference>
<keyword evidence="5" id="KW-0249">Electron transport</keyword>
<keyword evidence="7" id="KW-0411">Iron-sulfur</keyword>
<evidence type="ECO:0000313" key="9">
    <source>
        <dbReference type="EMBL" id="ROR29089.1"/>
    </source>
</evidence>
<name>A0A3N1XQZ5_9FIRM</name>
<sequence length="442" mass="48439">MDIKELTSIVKESGVAGAGGAGFPTYGKFDKRADTIILNCAECEPLLKVHRQLLQKFAYEIMSTLDMIATAVEANQIIIAVKSSYTLTVDAVKSYIDSFPKIIIKELEEVYPMGDEIVLIYETLGKVVPPGSIPIEAGVTVFNAETVYNIYKAVTDHEPVSSKYLTIAGAVNTPVTIKVPIGMTVKEVVDLAGGSVVDNPVYIMGGPMTGNIVNSYDTVTKTTNAILVLPKNQYVIQKRLSKTSINMKRAMSACCQCEMCTNLCPRNQLGHPIAPHMFMRAATSGVTKDLEPFLDTMFCSSCGLCEMYACPQELSPRRLIQDYKNGLRQNGIIMPKGYSLGEVESFREYRKIPMERLTSRLGLKAYNVEAPLTETEVIPKQVKILLNQHIGPKAEPVVNKKDMISKGDVIAAAEEGKLSLPIHASISGEILEVNDKYIIINS</sequence>
<dbReference type="InterPro" id="IPR010208">
    <property type="entry name" value="Ion_transpt_RnfC/RsxC"/>
</dbReference>
<dbReference type="InterPro" id="IPR011053">
    <property type="entry name" value="Single_hybrid_motif"/>
</dbReference>
<dbReference type="InterPro" id="IPR037225">
    <property type="entry name" value="Nuo51_FMN-bd_sf"/>
</dbReference>
<organism evidence="9 10">
    <name type="scientific">Mobilisporobacter senegalensis</name>
    <dbReference type="NCBI Taxonomy" id="1329262"/>
    <lineage>
        <taxon>Bacteria</taxon>
        <taxon>Bacillati</taxon>
        <taxon>Bacillota</taxon>
        <taxon>Clostridia</taxon>
        <taxon>Lachnospirales</taxon>
        <taxon>Lachnospiraceae</taxon>
        <taxon>Mobilisporobacter</taxon>
    </lineage>
</organism>
<dbReference type="PROSITE" id="PS51379">
    <property type="entry name" value="4FE4S_FER_2"/>
    <property type="match status" value="1"/>
</dbReference>
<dbReference type="InterPro" id="IPR017054">
    <property type="entry name" value="PduS"/>
</dbReference>
<dbReference type="PIRSF" id="PIRSF036408">
    <property type="entry name" value="PduS_prd"/>
    <property type="match status" value="1"/>
</dbReference>
<comment type="caution">
    <text evidence="9">The sequence shown here is derived from an EMBL/GenBank/DDBJ whole genome shotgun (WGS) entry which is preliminary data.</text>
</comment>
<dbReference type="GO" id="GO:0009055">
    <property type="term" value="F:electron transfer activity"/>
    <property type="evidence" value="ECO:0007669"/>
    <property type="project" value="InterPro"/>
</dbReference>
<dbReference type="EMBL" id="RJVG01000003">
    <property type="protein sequence ID" value="ROR29089.1"/>
    <property type="molecule type" value="Genomic_DNA"/>
</dbReference>
<keyword evidence="4" id="KW-0677">Repeat</keyword>
<accession>A0A3N1XQZ5</accession>
<dbReference type="Gene3D" id="3.10.20.600">
    <property type="match status" value="1"/>
</dbReference>
<evidence type="ECO:0000259" key="8">
    <source>
        <dbReference type="PROSITE" id="PS51379"/>
    </source>
</evidence>
<dbReference type="Pfam" id="PF10531">
    <property type="entry name" value="SLBB"/>
    <property type="match status" value="1"/>
</dbReference>
<evidence type="ECO:0000256" key="7">
    <source>
        <dbReference type="ARBA" id="ARBA00023014"/>
    </source>
</evidence>
<keyword evidence="1" id="KW-0813">Transport</keyword>
<evidence type="ECO:0000256" key="3">
    <source>
        <dbReference type="ARBA" id="ARBA00022723"/>
    </source>
</evidence>
<keyword evidence="3" id="KW-0479">Metal-binding</keyword>
<dbReference type="Gene3D" id="3.30.70.20">
    <property type="match status" value="1"/>
</dbReference>
<dbReference type="GO" id="GO:0051539">
    <property type="term" value="F:4 iron, 4 sulfur cluster binding"/>
    <property type="evidence" value="ECO:0007669"/>
    <property type="project" value="UniProtKB-KW"/>
</dbReference>
<dbReference type="AlphaFoldDB" id="A0A3N1XQZ5"/>
<evidence type="ECO:0000256" key="4">
    <source>
        <dbReference type="ARBA" id="ARBA00022737"/>
    </source>
</evidence>
<feature type="domain" description="4Fe-4S ferredoxin-type" evidence="8">
    <location>
        <begin position="290"/>
        <end position="320"/>
    </location>
</feature>
<dbReference type="GO" id="GO:0046872">
    <property type="term" value="F:metal ion binding"/>
    <property type="evidence" value="ECO:0007669"/>
    <property type="project" value="UniProtKB-KW"/>
</dbReference>
<dbReference type="SUPFAM" id="SSF142019">
    <property type="entry name" value="Nqo1 FMN-binding domain-like"/>
    <property type="match status" value="1"/>
</dbReference>
<evidence type="ECO:0000313" key="10">
    <source>
        <dbReference type="Proteomes" id="UP000273083"/>
    </source>
</evidence>